<organism evidence="3 4">
    <name type="scientific">Pseudonocardia ailaonensis</name>
    <dbReference type="NCBI Taxonomy" id="367279"/>
    <lineage>
        <taxon>Bacteria</taxon>
        <taxon>Bacillati</taxon>
        <taxon>Actinomycetota</taxon>
        <taxon>Actinomycetes</taxon>
        <taxon>Pseudonocardiales</taxon>
        <taxon>Pseudonocardiaceae</taxon>
        <taxon>Pseudonocardia</taxon>
    </lineage>
</organism>
<sequence>MKKRFLVSAALLGAVLPTGTALASPTSDAAQAVSAVGATGANAADSFLDAANGPGPTGADGVETEFPTFDPRFVEGPAGGLLNGPFD</sequence>
<accession>A0ABN2NG54</accession>
<name>A0ABN2NG54_9PSEU</name>
<proteinExistence type="predicted"/>
<comment type="caution">
    <text evidence="3">The sequence shown here is derived from an EMBL/GenBank/DDBJ whole genome shotgun (WGS) entry which is preliminary data.</text>
</comment>
<feature type="region of interest" description="Disordered" evidence="1">
    <location>
        <begin position="47"/>
        <end position="87"/>
    </location>
</feature>
<dbReference type="RefSeq" id="WP_344423371.1">
    <property type="nucleotide sequence ID" value="NZ_BAAAQK010000023.1"/>
</dbReference>
<evidence type="ECO:0000256" key="1">
    <source>
        <dbReference type="SAM" id="MobiDB-lite"/>
    </source>
</evidence>
<gene>
    <name evidence="3" type="ORF">GCM10009836_55490</name>
</gene>
<evidence type="ECO:0000256" key="2">
    <source>
        <dbReference type="SAM" id="SignalP"/>
    </source>
</evidence>
<feature type="signal peptide" evidence="2">
    <location>
        <begin position="1"/>
        <end position="23"/>
    </location>
</feature>
<keyword evidence="2" id="KW-0732">Signal</keyword>
<feature type="compositionally biased region" description="Gly residues" evidence="1">
    <location>
        <begin position="77"/>
        <end position="87"/>
    </location>
</feature>
<keyword evidence="4" id="KW-1185">Reference proteome</keyword>
<reference evidence="3 4" key="1">
    <citation type="journal article" date="2019" name="Int. J. Syst. Evol. Microbiol.">
        <title>The Global Catalogue of Microorganisms (GCM) 10K type strain sequencing project: providing services to taxonomists for standard genome sequencing and annotation.</title>
        <authorList>
            <consortium name="The Broad Institute Genomics Platform"/>
            <consortium name="The Broad Institute Genome Sequencing Center for Infectious Disease"/>
            <person name="Wu L."/>
            <person name="Ma J."/>
        </authorList>
    </citation>
    <scope>NUCLEOTIDE SEQUENCE [LARGE SCALE GENOMIC DNA]</scope>
    <source>
        <strain evidence="3 4">JCM 16009</strain>
    </source>
</reference>
<protein>
    <submittedName>
        <fullName evidence="3">Uncharacterized protein</fullName>
    </submittedName>
</protein>
<dbReference type="EMBL" id="BAAAQK010000023">
    <property type="protein sequence ID" value="GAA1867947.1"/>
    <property type="molecule type" value="Genomic_DNA"/>
</dbReference>
<evidence type="ECO:0000313" key="4">
    <source>
        <dbReference type="Proteomes" id="UP001500449"/>
    </source>
</evidence>
<feature type="chain" id="PRO_5046255532" evidence="2">
    <location>
        <begin position="24"/>
        <end position="87"/>
    </location>
</feature>
<evidence type="ECO:0000313" key="3">
    <source>
        <dbReference type="EMBL" id="GAA1867947.1"/>
    </source>
</evidence>
<dbReference type="Proteomes" id="UP001500449">
    <property type="component" value="Unassembled WGS sequence"/>
</dbReference>